<reference evidence="1" key="1">
    <citation type="submission" date="2018-10" db="EMBL/GenBank/DDBJ databases">
        <title>Fifty Aureobasidium pullulans genomes reveal a recombining polyextremotolerant generalist.</title>
        <authorList>
            <person name="Gostincar C."/>
            <person name="Turk M."/>
            <person name="Zajc J."/>
            <person name="Gunde-Cimerman N."/>
        </authorList>
    </citation>
    <scope>NUCLEOTIDE SEQUENCE [LARGE SCALE GENOMIC DNA]</scope>
    <source>
        <strain evidence="1">EXF-10085</strain>
    </source>
</reference>
<dbReference type="EMBL" id="QZAS01000031">
    <property type="protein sequence ID" value="THX03694.1"/>
    <property type="molecule type" value="Genomic_DNA"/>
</dbReference>
<organism evidence="1">
    <name type="scientific">Aureobasidium pullulans</name>
    <name type="common">Black yeast</name>
    <name type="synonym">Pullularia pullulans</name>
    <dbReference type="NCBI Taxonomy" id="5580"/>
    <lineage>
        <taxon>Eukaryota</taxon>
        <taxon>Fungi</taxon>
        <taxon>Dikarya</taxon>
        <taxon>Ascomycota</taxon>
        <taxon>Pezizomycotina</taxon>
        <taxon>Dothideomycetes</taxon>
        <taxon>Dothideomycetidae</taxon>
        <taxon>Dothideales</taxon>
        <taxon>Saccotheciaceae</taxon>
        <taxon>Aureobasidium</taxon>
    </lineage>
</organism>
<evidence type="ECO:0000313" key="1">
    <source>
        <dbReference type="EMBL" id="THX03694.1"/>
    </source>
</evidence>
<accession>A0A4S9CD50</accession>
<sequence>MDQEPGSLADLAQSCNDAAMYMNEGASLLLASPHEVLLPFQDRITAINDHIRALLSDISKSGTWRDALMIRAQSQESTSFLPILPSNRIQSHPSRQPELVKDLLTSAIAQFEPYIPELLSIQVQTPDLLIQDPRIMHLHPILALQCKRKARSIKLYDRLLLVCSCMSLADDFHAFEKSRGWSSKQEILIAGFLSDCVPAIQKIGKHLRSFLATMNTNVVDERRLDAGVRLGTKLNVIEAISSRYGLGSSLTLVLGFEISKLSRLSYKALTALKAPSALDEGIDSILSSSESFGLWWSEFRRSYSSRFANIRSSGKEKLENPLGDAPNIDCMSNGFFTRPQLHQEIAPPFMDLETISSFPDYANEGSYMPAWDWNTSFNTGLR</sequence>
<comment type="caution">
    <text evidence="1">The sequence shown here is derived from an EMBL/GenBank/DDBJ whole genome shotgun (WGS) entry which is preliminary data.</text>
</comment>
<name>A0A4S9CD50_AURPU</name>
<protein>
    <submittedName>
        <fullName evidence="1">Uncharacterized protein</fullName>
    </submittedName>
</protein>
<gene>
    <name evidence="1" type="ORF">D6D13_07507</name>
</gene>
<dbReference type="AlphaFoldDB" id="A0A4S9CD50"/>
<proteinExistence type="predicted"/>